<dbReference type="Proteomes" id="UP000274327">
    <property type="component" value="Unassembled WGS sequence"/>
</dbReference>
<dbReference type="InterPro" id="IPR014710">
    <property type="entry name" value="RmlC-like_jellyroll"/>
</dbReference>
<dbReference type="GeneID" id="78122012"/>
<comment type="caution">
    <text evidence="4">The sequence shown here is derived from an EMBL/GenBank/DDBJ whole genome shotgun (WGS) entry which is preliminary data.</text>
</comment>
<dbReference type="EMBL" id="QOCI01000011">
    <property type="protein sequence ID" value="RRR17710.1"/>
    <property type="molecule type" value="Genomic_DNA"/>
</dbReference>
<dbReference type="InterPro" id="IPR051610">
    <property type="entry name" value="GPI/OXD"/>
</dbReference>
<dbReference type="GO" id="GO:0046872">
    <property type="term" value="F:metal ion binding"/>
    <property type="evidence" value="ECO:0007669"/>
    <property type="project" value="UniProtKB-KW"/>
</dbReference>
<evidence type="ECO:0000313" key="5">
    <source>
        <dbReference type="Proteomes" id="UP000274327"/>
    </source>
</evidence>
<gene>
    <name evidence="4" type="ORF">DS079_13390</name>
</gene>
<dbReference type="Gene3D" id="2.60.120.10">
    <property type="entry name" value="Jelly Rolls"/>
    <property type="match status" value="1"/>
</dbReference>
<dbReference type="RefSeq" id="WP_126988362.1">
    <property type="nucleotide sequence ID" value="NZ_ML133859.1"/>
</dbReference>
<proteinExistence type="predicted"/>
<dbReference type="InterPro" id="IPR011051">
    <property type="entry name" value="RmlC_Cupin_sf"/>
</dbReference>
<evidence type="ECO:0000313" key="4">
    <source>
        <dbReference type="EMBL" id="RRR17710.1"/>
    </source>
</evidence>
<evidence type="ECO:0000256" key="2">
    <source>
        <dbReference type="SAM" id="MobiDB-lite"/>
    </source>
</evidence>
<reference evidence="4 5" key="1">
    <citation type="submission" date="2018-07" db="EMBL/GenBank/DDBJ databases">
        <title>Brachybacteriurn paraconglorneratum KCTC 9916.</title>
        <authorList>
            <person name="Li Y."/>
        </authorList>
    </citation>
    <scope>NUCLEOTIDE SEQUENCE [LARGE SCALE GENOMIC DNA]</scope>
    <source>
        <strain evidence="4 5">KCTC 9916</strain>
    </source>
</reference>
<dbReference type="SUPFAM" id="SSF51182">
    <property type="entry name" value="RmlC-like cupins"/>
    <property type="match status" value="1"/>
</dbReference>
<feature type="domain" description="Cupin type-2" evidence="3">
    <location>
        <begin position="58"/>
        <end position="128"/>
    </location>
</feature>
<feature type="region of interest" description="Disordered" evidence="2">
    <location>
        <begin position="156"/>
        <end position="181"/>
    </location>
</feature>
<keyword evidence="1" id="KW-0479">Metal-binding</keyword>
<sequence>MSSPETPQHLPAAPDLLEGPVERAGEPEFAHTLHEGAGDLRIRHHFAGSSQLPVALQTWTLAPGAYEGMHAHDEPSLEEIYLVLSGRARIRQDGETHLLGPGDALRAPAGVEHDLACEGDEPLQVLVAWGPTGHFDMSGFGSYRKAIAARDAVSAARGENSGEAVSRGEAPEDDGAARIRG</sequence>
<dbReference type="AlphaFoldDB" id="A0A3R8QLT3"/>
<organism evidence="4 5">
    <name type="scientific">Brachybacterium paraconglomeratum</name>
    <dbReference type="NCBI Taxonomy" id="173362"/>
    <lineage>
        <taxon>Bacteria</taxon>
        <taxon>Bacillati</taxon>
        <taxon>Actinomycetota</taxon>
        <taxon>Actinomycetes</taxon>
        <taxon>Micrococcales</taxon>
        <taxon>Dermabacteraceae</taxon>
        <taxon>Brachybacterium</taxon>
    </lineage>
</organism>
<name>A0A3R8QLT3_9MICO</name>
<evidence type="ECO:0000256" key="1">
    <source>
        <dbReference type="ARBA" id="ARBA00022723"/>
    </source>
</evidence>
<dbReference type="Pfam" id="PF07883">
    <property type="entry name" value="Cupin_2"/>
    <property type="match status" value="1"/>
</dbReference>
<dbReference type="InterPro" id="IPR013096">
    <property type="entry name" value="Cupin_2"/>
</dbReference>
<accession>A0A3R8QLT3</accession>
<keyword evidence="5" id="KW-1185">Reference proteome</keyword>
<dbReference type="PANTHER" id="PTHR35848:SF6">
    <property type="entry name" value="CUPIN TYPE-2 DOMAIN-CONTAINING PROTEIN"/>
    <property type="match status" value="1"/>
</dbReference>
<protein>
    <submittedName>
        <fullName evidence="4">Cupin domain-containing protein</fullName>
    </submittedName>
</protein>
<evidence type="ECO:0000259" key="3">
    <source>
        <dbReference type="Pfam" id="PF07883"/>
    </source>
</evidence>
<dbReference type="PANTHER" id="PTHR35848">
    <property type="entry name" value="OXALATE-BINDING PROTEIN"/>
    <property type="match status" value="1"/>
</dbReference>